<reference evidence="2 3" key="1">
    <citation type="journal article" date="2015" name="Genome Biol. Evol.">
        <title>Comparative Genomics of a Bacterivorous Green Alga Reveals Evolutionary Causalities and Consequences of Phago-Mixotrophic Mode of Nutrition.</title>
        <authorList>
            <person name="Burns J.A."/>
            <person name="Paasch A."/>
            <person name="Narechania A."/>
            <person name="Kim E."/>
        </authorList>
    </citation>
    <scope>NUCLEOTIDE SEQUENCE [LARGE SCALE GENOMIC DNA]</scope>
    <source>
        <strain evidence="2 3">PLY_AMNH</strain>
    </source>
</reference>
<dbReference type="PROSITE" id="PS50297">
    <property type="entry name" value="ANK_REP_REGION"/>
    <property type="match status" value="2"/>
</dbReference>
<dbReference type="SUPFAM" id="SSF48403">
    <property type="entry name" value="Ankyrin repeat"/>
    <property type="match status" value="1"/>
</dbReference>
<gene>
    <name evidence="2" type="ORF">CYMTET_12732</name>
</gene>
<dbReference type="Pfam" id="PF12796">
    <property type="entry name" value="Ank_2"/>
    <property type="match status" value="1"/>
</dbReference>
<keyword evidence="1" id="KW-0040">ANK repeat</keyword>
<feature type="non-terminal residue" evidence="2">
    <location>
        <position position="206"/>
    </location>
</feature>
<proteinExistence type="predicted"/>
<dbReference type="PROSITE" id="PS50088">
    <property type="entry name" value="ANK_REPEAT"/>
    <property type="match status" value="2"/>
</dbReference>
<dbReference type="Proteomes" id="UP001190700">
    <property type="component" value="Unassembled WGS sequence"/>
</dbReference>
<dbReference type="Gene3D" id="1.25.40.20">
    <property type="entry name" value="Ankyrin repeat-containing domain"/>
    <property type="match status" value="1"/>
</dbReference>
<evidence type="ECO:0000313" key="2">
    <source>
        <dbReference type="EMBL" id="KAK3279382.1"/>
    </source>
</evidence>
<dbReference type="AlphaFoldDB" id="A0AAE0GJP8"/>
<keyword evidence="3" id="KW-1185">Reference proteome</keyword>
<dbReference type="InterPro" id="IPR053080">
    <property type="entry name" value="PP1_regulatory_subunit_27"/>
</dbReference>
<organism evidence="2 3">
    <name type="scientific">Cymbomonas tetramitiformis</name>
    <dbReference type="NCBI Taxonomy" id="36881"/>
    <lineage>
        <taxon>Eukaryota</taxon>
        <taxon>Viridiplantae</taxon>
        <taxon>Chlorophyta</taxon>
        <taxon>Pyramimonadophyceae</taxon>
        <taxon>Pyramimonadales</taxon>
        <taxon>Pyramimonadaceae</taxon>
        <taxon>Cymbomonas</taxon>
    </lineage>
</organism>
<dbReference type="PANTHER" id="PTHR46899">
    <property type="entry name" value="PROTEIN PHOSPHATASE 1 REGULATORY SUBUNIT 27"/>
    <property type="match status" value="1"/>
</dbReference>
<accession>A0AAE0GJP8</accession>
<protein>
    <submittedName>
        <fullName evidence="2">Uncharacterized protein</fullName>
    </submittedName>
</protein>
<evidence type="ECO:0000256" key="1">
    <source>
        <dbReference type="PROSITE-ProRule" id="PRU00023"/>
    </source>
</evidence>
<dbReference type="InterPro" id="IPR002110">
    <property type="entry name" value="Ankyrin_rpt"/>
</dbReference>
<comment type="caution">
    <text evidence="2">The sequence shown here is derived from an EMBL/GenBank/DDBJ whole genome shotgun (WGS) entry which is preliminary data.</text>
</comment>
<feature type="repeat" description="ANK" evidence="1">
    <location>
        <begin position="83"/>
        <end position="119"/>
    </location>
</feature>
<feature type="repeat" description="ANK" evidence="1">
    <location>
        <begin position="50"/>
        <end position="82"/>
    </location>
</feature>
<dbReference type="EMBL" id="LGRX02004972">
    <property type="protein sequence ID" value="KAK3279382.1"/>
    <property type="molecule type" value="Genomic_DNA"/>
</dbReference>
<evidence type="ECO:0000313" key="3">
    <source>
        <dbReference type="Proteomes" id="UP001190700"/>
    </source>
</evidence>
<dbReference type="InterPro" id="IPR036770">
    <property type="entry name" value="Ankyrin_rpt-contain_sf"/>
</dbReference>
<name>A0AAE0GJP8_9CHLO</name>
<sequence length="206" mass="23479">MPRDMSGTGRYPPQPKFPPFAFYSCVRLGDPDQLKMIMETDPYYVTQDNGAGAPMHFATTYKQLDMVHHLIRAGAEVNQRDDKGFTALHRAAYLAQYEGYLEIYEYLLSEGADPTIKTEDYDPYLNPGKKLPIEVAIDDESVRSKILALEEKYKDTPKAREPHADIGDWWALYDYGLDAIKTWSKGYKHPYPGSYIILCIAAKNPL</sequence>
<dbReference type="SMART" id="SM00248">
    <property type="entry name" value="ANK"/>
    <property type="match status" value="2"/>
</dbReference>
<dbReference type="PANTHER" id="PTHR46899:SF3">
    <property type="entry name" value="PROTEIN PHOSPHATASE 1 REGULATORY SUBUNIT 27"/>
    <property type="match status" value="1"/>
</dbReference>